<comment type="caution">
    <text evidence="21">The sequence shown here is derived from an EMBL/GenBank/DDBJ whole genome shotgun (WGS) entry which is preliminary data.</text>
</comment>
<evidence type="ECO:0000256" key="5">
    <source>
        <dbReference type="ARBA" id="ARBA00012483"/>
    </source>
</evidence>
<evidence type="ECO:0000256" key="3">
    <source>
        <dbReference type="ARBA" id="ARBA00004906"/>
    </source>
</evidence>
<feature type="compositionally biased region" description="Polar residues" evidence="18">
    <location>
        <begin position="167"/>
        <end position="178"/>
    </location>
</feature>
<dbReference type="PANTHER" id="PTHR14134">
    <property type="entry name" value="E3 UBIQUITIN-PROTEIN LIGASE RAD18"/>
    <property type="match status" value="1"/>
</dbReference>
<dbReference type="GO" id="GO:0005634">
    <property type="term" value="C:nucleus"/>
    <property type="evidence" value="ECO:0007669"/>
    <property type="project" value="UniProtKB-SubCell"/>
</dbReference>
<dbReference type="InterPro" id="IPR013083">
    <property type="entry name" value="Znf_RING/FYVE/PHD"/>
</dbReference>
<dbReference type="PANTHER" id="PTHR14134:SF2">
    <property type="entry name" value="E3 UBIQUITIN-PROTEIN LIGASE RAD18"/>
    <property type="match status" value="1"/>
</dbReference>
<comment type="similarity">
    <text evidence="4 17">Belongs to the RAD18 family.</text>
</comment>
<dbReference type="FunFam" id="3.30.40.10:FF:000172">
    <property type="entry name" value="E3 ubiquitin-protein ligase RAD18"/>
    <property type="match status" value="1"/>
</dbReference>
<evidence type="ECO:0000256" key="15">
    <source>
        <dbReference type="ARBA" id="ARBA00023242"/>
    </source>
</evidence>
<evidence type="ECO:0000256" key="12">
    <source>
        <dbReference type="ARBA" id="ARBA00022833"/>
    </source>
</evidence>
<dbReference type="InterPro" id="IPR003034">
    <property type="entry name" value="SAP_dom"/>
</dbReference>
<keyword evidence="15 17" id="KW-0539">Nucleus</keyword>
<sequence>MNKVVDKQYDEIINFKIPVLKDFDSLLRCHICKDILNIPVITPCNHTFCSVCIRDYLRNSNDLNCPLCLNDLNESSLRSELLLNEICKCYKSEIKRIFVDKLNTPNINTNHSQNISNNNSIMKKRKMNKPINESFSLLKQQQINKKQKPGTNNNSIIDMFSRKKLKSTTTTPNVNNQNSKEKSYCPICNNQFSLKYLQEHHIDHCLISGSSEKKEFINLSDAHRQDDLIIENNEEIEEIKETGDVEEIKEVKEAEEIEENEPKYLKNYLQSALQSDSLNQKTQKLPNLQLNDITTTALKQHLMKYNLPTTGPKYNLIQRWKQWDVLYTSNFIDNPMPLPISSIKNTLLQWDTLNNKPIVSENGVNNSNDLMAMLDNKKLDIKSDKIEAITNN</sequence>
<dbReference type="GO" id="GO:0061630">
    <property type="term" value="F:ubiquitin protein ligase activity"/>
    <property type="evidence" value="ECO:0007669"/>
    <property type="project" value="UniProtKB-UniRule"/>
</dbReference>
<dbReference type="InterPro" id="IPR036361">
    <property type="entry name" value="SAP_dom_sf"/>
</dbReference>
<dbReference type="GO" id="GO:0006281">
    <property type="term" value="P:DNA repair"/>
    <property type="evidence" value="ECO:0007669"/>
    <property type="project" value="UniProtKB-KW"/>
</dbReference>
<keyword evidence="12 17" id="KW-0862">Zinc</keyword>
<dbReference type="InterPro" id="IPR017907">
    <property type="entry name" value="Znf_RING_CS"/>
</dbReference>
<comment type="function">
    <text evidence="17">E3 RING-finger protein, member of the UBC2/RAD6 epistasis group. Associates to the E2 ubiquitin conjugating enzyme UBC2/RAD6 to form the UBC2-RAD18 ubiquitin ligase complex involved in postreplicative repair (PRR) of damaged DNA.</text>
</comment>
<evidence type="ECO:0000259" key="19">
    <source>
        <dbReference type="PROSITE" id="PS50089"/>
    </source>
</evidence>
<comment type="subunit">
    <text evidence="17">Interacts with E2 UBC2, forming a complex with ubiquitin ligase activity.</text>
</comment>
<evidence type="ECO:0000313" key="21">
    <source>
        <dbReference type="EMBL" id="OBA25295.1"/>
    </source>
</evidence>
<dbReference type="Gene3D" id="3.30.40.10">
    <property type="entry name" value="Zinc/RING finger domain, C3HC4 (zinc finger)"/>
    <property type="match status" value="1"/>
</dbReference>
<keyword evidence="8 17" id="KW-0479">Metal-binding</keyword>
<feature type="domain" description="RING-type" evidence="19">
    <location>
        <begin position="29"/>
        <end position="68"/>
    </location>
</feature>
<evidence type="ECO:0000259" key="20">
    <source>
        <dbReference type="PROSITE" id="PS50800"/>
    </source>
</evidence>
<comment type="subcellular location">
    <subcellularLocation>
        <location evidence="2 17">Nucleus</location>
    </subcellularLocation>
</comment>
<evidence type="ECO:0000256" key="11">
    <source>
        <dbReference type="ARBA" id="ARBA00022786"/>
    </source>
</evidence>
<evidence type="ECO:0000256" key="9">
    <source>
        <dbReference type="ARBA" id="ARBA00022763"/>
    </source>
</evidence>
<evidence type="ECO:0000256" key="2">
    <source>
        <dbReference type="ARBA" id="ARBA00004123"/>
    </source>
</evidence>
<dbReference type="PROSITE" id="PS50089">
    <property type="entry name" value="ZF_RING_2"/>
    <property type="match status" value="1"/>
</dbReference>
<dbReference type="GO" id="GO:0008270">
    <property type="term" value="F:zinc ion binding"/>
    <property type="evidence" value="ECO:0007669"/>
    <property type="project" value="UniProtKB-KW"/>
</dbReference>
<evidence type="ECO:0000313" key="22">
    <source>
        <dbReference type="Proteomes" id="UP000092321"/>
    </source>
</evidence>
<evidence type="ECO:0000256" key="17">
    <source>
        <dbReference type="RuleBase" id="RU368093"/>
    </source>
</evidence>
<dbReference type="AlphaFoldDB" id="A0A1B7T9A4"/>
<evidence type="ECO:0000256" key="13">
    <source>
        <dbReference type="ARBA" id="ARBA00023125"/>
    </source>
</evidence>
<dbReference type="GO" id="GO:0006513">
    <property type="term" value="P:protein monoubiquitination"/>
    <property type="evidence" value="ECO:0007669"/>
    <property type="project" value="InterPro"/>
</dbReference>
<evidence type="ECO:0000256" key="4">
    <source>
        <dbReference type="ARBA" id="ARBA00009506"/>
    </source>
</evidence>
<accession>A0A1B7T9A4</accession>
<dbReference type="Pfam" id="PF13923">
    <property type="entry name" value="zf-C3HC4_2"/>
    <property type="match status" value="1"/>
</dbReference>
<dbReference type="GO" id="GO:0006301">
    <property type="term" value="P:DNA damage tolerance"/>
    <property type="evidence" value="ECO:0007669"/>
    <property type="project" value="InterPro"/>
</dbReference>
<dbReference type="NCBIfam" id="TIGR00599">
    <property type="entry name" value="rad18"/>
    <property type="match status" value="1"/>
</dbReference>
<reference evidence="22" key="1">
    <citation type="journal article" date="2016" name="Proc. Natl. Acad. Sci. U.S.A.">
        <title>Comparative genomics of biotechnologically important yeasts.</title>
        <authorList>
            <person name="Riley R."/>
            <person name="Haridas S."/>
            <person name="Wolfe K.H."/>
            <person name="Lopes M.R."/>
            <person name="Hittinger C.T."/>
            <person name="Goeker M."/>
            <person name="Salamov A.A."/>
            <person name="Wisecaver J.H."/>
            <person name="Long T.M."/>
            <person name="Calvey C.H."/>
            <person name="Aerts A.L."/>
            <person name="Barry K.W."/>
            <person name="Choi C."/>
            <person name="Clum A."/>
            <person name="Coughlan A.Y."/>
            <person name="Deshpande S."/>
            <person name="Douglass A.P."/>
            <person name="Hanson S.J."/>
            <person name="Klenk H.-P."/>
            <person name="LaButti K.M."/>
            <person name="Lapidus A."/>
            <person name="Lindquist E.A."/>
            <person name="Lipzen A.M."/>
            <person name="Meier-Kolthoff J.P."/>
            <person name="Ohm R.A."/>
            <person name="Otillar R.P."/>
            <person name="Pangilinan J.L."/>
            <person name="Peng Y."/>
            <person name="Rokas A."/>
            <person name="Rosa C.A."/>
            <person name="Scheuner C."/>
            <person name="Sibirny A.A."/>
            <person name="Slot J.C."/>
            <person name="Stielow J.B."/>
            <person name="Sun H."/>
            <person name="Kurtzman C.P."/>
            <person name="Blackwell M."/>
            <person name="Grigoriev I.V."/>
            <person name="Jeffries T.W."/>
        </authorList>
    </citation>
    <scope>NUCLEOTIDE SEQUENCE [LARGE SCALE GENOMIC DNA]</scope>
    <source>
        <strain evidence="22">NRRL Y-1626</strain>
    </source>
</reference>
<dbReference type="Proteomes" id="UP000092321">
    <property type="component" value="Unassembled WGS sequence"/>
</dbReference>
<dbReference type="EC" id="2.3.2.27" evidence="5 17"/>
<dbReference type="InterPro" id="IPR039577">
    <property type="entry name" value="Rad18"/>
</dbReference>
<feature type="region of interest" description="Disordered" evidence="18">
    <location>
        <begin position="161"/>
        <end position="180"/>
    </location>
</feature>
<keyword evidence="9 17" id="KW-0227">DNA damage</keyword>
<evidence type="ECO:0000256" key="7">
    <source>
        <dbReference type="ARBA" id="ARBA00022679"/>
    </source>
</evidence>
<evidence type="ECO:0000256" key="1">
    <source>
        <dbReference type="ARBA" id="ARBA00000900"/>
    </source>
</evidence>
<name>A0A1B7T9A4_9ASCO</name>
<dbReference type="SMART" id="SM00184">
    <property type="entry name" value="RING"/>
    <property type="match status" value="1"/>
</dbReference>
<evidence type="ECO:0000256" key="18">
    <source>
        <dbReference type="SAM" id="MobiDB-lite"/>
    </source>
</evidence>
<dbReference type="PROSITE" id="PS50800">
    <property type="entry name" value="SAP"/>
    <property type="match status" value="1"/>
</dbReference>
<comment type="pathway">
    <text evidence="3 17">Protein modification; protein ubiquitination.</text>
</comment>
<comment type="catalytic activity">
    <reaction evidence="1 17">
        <text>S-ubiquitinyl-[E2 ubiquitin-conjugating enzyme]-L-cysteine + [acceptor protein]-L-lysine = [E2 ubiquitin-conjugating enzyme]-L-cysteine + N(6)-ubiquitinyl-[acceptor protein]-L-lysine.</text>
        <dbReference type="EC" id="2.3.2.27"/>
    </reaction>
</comment>
<proteinExistence type="inferred from homology"/>
<dbReference type="SUPFAM" id="SSF57850">
    <property type="entry name" value="RING/U-box"/>
    <property type="match status" value="1"/>
</dbReference>
<evidence type="ECO:0000256" key="6">
    <source>
        <dbReference type="ARBA" id="ARBA00015551"/>
    </source>
</evidence>
<evidence type="ECO:0000256" key="16">
    <source>
        <dbReference type="PROSITE-ProRule" id="PRU00175"/>
    </source>
</evidence>
<keyword evidence="13 17" id="KW-0238">DNA-binding</keyword>
<dbReference type="GO" id="GO:0097505">
    <property type="term" value="C:Rad6-Rad18 complex"/>
    <property type="evidence" value="ECO:0007669"/>
    <property type="project" value="TreeGrafter"/>
</dbReference>
<dbReference type="PROSITE" id="PS00518">
    <property type="entry name" value="ZF_RING_1"/>
    <property type="match status" value="1"/>
</dbReference>
<keyword evidence="7 17" id="KW-0808">Transferase</keyword>
<dbReference type="EMBL" id="LXPE01000156">
    <property type="protein sequence ID" value="OBA25295.1"/>
    <property type="molecule type" value="Genomic_DNA"/>
</dbReference>
<dbReference type="GO" id="GO:0003697">
    <property type="term" value="F:single-stranded DNA binding"/>
    <property type="evidence" value="ECO:0007669"/>
    <property type="project" value="UniProtKB-UniRule"/>
</dbReference>
<organism evidence="21 22">
    <name type="scientific">Hanseniaspora valbyensis NRRL Y-1626</name>
    <dbReference type="NCBI Taxonomy" id="766949"/>
    <lineage>
        <taxon>Eukaryota</taxon>
        <taxon>Fungi</taxon>
        <taxon>Dikarya</taxon>
        <taxon>Ascomycota</taxon>
        <taxon>Saccharomycotina</taxon>
        <taxon>Saccharomycetes</taxon>
        <taxon>Saccharomycodales</taxon>
        <taxon>Saccharomycodaceae</taxon>
        <taxon>Hanseniaspora</taxon>
    </lineage>
</organism>
<dbReference type="OrthoDB" id="9049620at2759"/>
<dbReference type="InterPro" id="IPR004580">
    <property type="entry name" value="Rad18_fungi"/>
</dbReference>
<evidence type="ECO:0000256" key="10">
    <source>
        <dbReference type="ARBA" id="ARBA00022771"/>
    </source>
</evidence>
<feature type="domain" description="SAP" evidence="20">
    <location>
        <begin position="290"/>
        <end position="324"/>
    </location>
</feature>
<keyword evidence="10 16" id="KW-0863">Zinc-finger</keyword>
<dbReference type="Gene3D" id="1.10.720.30">
    <property type="entry name" value="SAP domain"/>
    <property type="match status" value="1"/>
</dbReference>
<keyword evidence="22" id="KW-1185">Reference proteome</keyword>
<keyword evidence="11 17" id="KW-0833">Ubl conjugation pathway</keyword>
<gene>
    <name evidence="21" type="ORF">HANVADRAFT_3900</name>
</gene>
<evidence type="ECO:0000256" key="14">
    <source>
        <dbReference type="ARBA" id="ARBA00023204"/>
    </source>
</evidence>
<protein>
    <recommendedName>
        <fullName evidence="6 17">Postreplication repair E3 ubiquitin-protein ligase RAD18</fullName>
        <ecNumber evidence="5 17">2.3.2.27</ecNumber>
    </recommendedName>
    <alternativeName>
        <fullName evidence="17">RING-type E3 ubiquitin transferase RAD18</fullName>
    </alternativeName>
</protein>
<dbReference type="InterPro" id="IPR001841">
    <property type="entry name" value="Znf_RING"/>
</dbReference>
<dbReference type="UniPathway" id="UPA00143"/>
<keyword evidence="14 17" id="KW-0234">DNA repair</keyword>
<evidence type="ECO:0000256" key="8">
    <source>
        <dbReference type="ARBA" id="ARBA00022723"/>
    </source>
</evidence>